<dbReference type="EMBL" id="CAJVPY010038129">
    <property type="protein sequence ID" value="CAG8803626.1"/>
    <property type="molecule type" value="Genomic_DNA"/>
</dbReference>
<evidence type="ECO:0000313" key="3">
    <source>
        <dbReference type="Proteomes" id="UP000789405"/>
    </source>
</evidence>
<gene>
    <name evidence="2" type="ORF">DERYTH_LOCUS23927</name>
</gene>
<feature type="transmembrane region" description="Helical" evidence="1">
    <location>
        <begin position="36"/>
        <end position="60"/>
    </location>
</feature>
<keyword evidence="1" id="KW-0472">Membrane</keyword>
<keyword evidence="1" id="KW-0812">Transmembrane</keyword>
<proteinExistence type="predicted"/>
<organism evidence="2 3">
    <name type="scientific">Dentiscutata erythropus</name>
    <dbReference type="NCBI Taxonomy" id="1348616"/>
    <lineage>
        <taxon>Eukaryota</taxon>
        <taxon>Fungi</taxon>
        <taxon>Fungi incertae sedis</taxon>
        <taxon>Mucoromycota</taxon>
        <taxon>Glomeromycotina</taxon>
        <taxon>Glomeromycetes</taxon>
        <taxon>Diversisporales</taxon>
        <taxon>Gigasporaceae</taxon>
        <taxon>Dentiscutata</taxon>
    </lineage>
</organism>
<feature type="non-terminal residue" evidence="2">
    <location>
        <position position="83"/>
    </location>
</feature>
<accession>A0A9N9PB10</accession>
<comment type="caution">
    <text evidence="2">The sequence shown here is derived from an EMBL/GenBank/DDBJ whole genome shotgun (WGS) entry which is preliminary data.</text>
</comment>
<keyword evidence="1" id="KW-1133">Transmembrane helix</keyword>
<evidence type="ECO:0000256" key="1">
    <source>
        <dbReference type="SAM" id="Phobius"/>
    </source>
</evidence>
<keyword evidence="3" id="KW-1185">Reference proteome</keyword>
<dbReference type="Proteomes" id="UP000789405">
    <property type="component" value="Unassembled WGS sequence"/>
</dbReference>
<evidence type="ECO:0000313" key="2">
    <source>
        <dbReference type="EMBL" id="CAG8803626.1"/>
    </source>
</evidence>
<sequence>MARTNAALFENEPVTFDSFLENDDDYILADYESTSLASVSLVLALLALALVTSASSASALSKAHIRILLLESSMLPTDASFDN</sequence>
<feature type="non-terminal residue" evidence="2">
    <location>
        <position position="1"/>
    </location>
</feature>
<protein>
    <submittedName>
        <fullName evidence="2">2541_t:CDS:1</fullName>
    </submittedName>
</protein>
<name>A0A9N9PB10_9GLOM</name>
<dbReference type="AlphaFoldDB" id="A0A9N9PB10"/>
<reference evidence="2" key="1">
    <citation type="submission" date="2021-06" db="EMBL/GenBank/DDBJ databases">
        <authorList>
            <person name="Kallberg Y."/>
            <person name="Tangrot J."/>
            <person name="Rosling A."/>
        </authorList>
    </citation>
    <scope>NUCLEOTIDE SEQUENCE</scope>
    <source>
        <strain evidence="2">MA453B</strain>
    </source>
</reference>